<reference evidence="2" key="1">
    <citation type="submission" date="2020-12" db="EMBL/GenBank/DDBJ databases">
        <title>The genome sequence of Inhella sp. 1Y17.</title>
        <authorList>
            <person name="Liu Y."/>
        </authorList>
    </citation>
    <scope>NUCLEOTIDE SEQUENCE</scope>
    <source>
        <strain evidence="2">1Y17</strain>
    </source>
</reference>
<sequence length="129" mass="13822">MQLDHLTVPAADARTAATRLAELLGLPHGPAAVGPFHAVYVSDSLTLDFDTWPEPVPALHYALRVSEAEFDALVARLRAAGVGLRSRPHGPEDGQVGEHGGGRLVYWNDPAPHVWELLTVSYARAPASD</sequence>
<protein>
    <submittedName>
        <fullName evidence="2">VOC family protein</fullName>
    </submittedName>
</protein>
<dbReference type="EMBL" id="JAEDAK010000021">
    <property type="protein sequence ID" value="MBH9579326.1"/>
    <property type="molecule type" value="Genomic_DNA"/>
</dbReference>
<dbReference type="SUPFAM" id="SSF54593">
    <property type="entry name" value="Glyoxalase/Bleomycin resistance protein/Dihydroxybiphenyl dioxygenase"/>
    <property type="match status" value="1"/>
</dbReference>
<evidence type="ECO:0000313" key="3">
    <source>
        <dbReference type="Proteomes" id="UP000613266"/>
    </source>
</evidence>
<dbReference type="RefSeq" id="WP_198113158.1">
    <property type="nucleotide sequence ID" value="NZ_JAEDAK010000021.1"/>
</dbReference>
<evidence type="ECO:0000313" key="2">
    <source>
        <dbReference type="EMBL" id="MBH9579326.1"/>
    </source>
</evidence>
<accession>A0A931J6U2</accession>
<dbReference type="InterPro" id="IPR029068">
    <property type="entry name" value="Glyas_Bleomycin-R_OHBP_Dase"/>
</dbReference>
<proteinExistence type="predicted"/>
<feature type="domain" description="VOC" evidence="1">
    <location>
        <begin position="2"/>
        <end position="120"/>
    </location>
</feature>
<dbReference type="AlphaFoldDB" id="A0A931J6U2"/>
<dbReference type="Gene3D" id="3.10.180.10">
    <property type="entry name" value="2,3-Dihydroxybiphenyl 1,2-Dioxygenase, domain 1"/>
    <property type="match status" value="1"/>
</dbReference>
<name>A0A931J6U2_9BURK</name>
<dbReference type="Proteomes" id="UP000613266">
    <property type="component" value="Unassembled WGS sequence"/>
</dbReference>
<dbReference type="PROSITE" id="PS51819">
    <property type="entry name" value="VOC"/>
    <property type="match status" value="1"/>
</dbReference>
<gene>
    <name evidence="2" type="ORF">I7X39_20715</name>
</gene>
<comment type="caution">
    <text evidence="2">The sequence shown here is derived from an EMBL/GenBank/DDBJ whole genome shotgun (WGS) entry which is preliminary data.</text>
</comment>
<keyword evidence="3" id="KW-1185">Reference proteome</keyword>
<organism evidence="2 3">
    <name type="scientific">Inhella proteolytica</name>
    <dbReference type="NCBI Taxonomy" id="2795029"/>
    <lineage>
        <taxon>Bacteria</taxon>
        <taxon>Pseudomonadati</taxon>
        <taxon>Pseudomonadota</taxon>
        <taxon>Betaproteobacteria</taxon>
        <taxon>Burkholderiales</taxon>
        <taxon>Sphaerotilaceae</taxon>
        <taxon>Inhella</taxon>
    </lineage>
</organism>
<dbReference type="InterPro" id="IPR037523">
    <property type="entry name" value="VOC_core"/>
</dbReference>
<evidence type="ECO:0000259" key="1">
    <source>
        <dbReference type="PROSITE" id="PS51819"/>
    </source>
</evidence>